<comment type="catalytic activity">
    <reaction evidence="7">
        <text>O-phospho-L-seryl-[protein] + H2O = L-seryl-[protein] + phosphate</text>
        <dbReference type="Rhea" id="RHEA:20629"/>
        <dbReference type="Rhea" id="RHEA-COMP:9863"/>
        <dbReference type="Rhea" id="RHEA-COMP:11604"/>
        <dbReference type="ChEBI" id="CHEBI:15377"/>
        <dbReference type="ChEBI" id="CHEBI:29999"/>
        <dbReference type="ChEBI" id="CHEBI:43474"/>
        <dbReference type="ChEBI" id="CHEBI:83421"/>
        <dbReference type="EC" id="3.1.3.16"/>
    </reaction>
</comment>
<protein>
    <recommendedName>
        <fullName evidence="2">protein-serine/threonine phosphatase</fullName>
        <ecNumber evidence="2">3.1.3.16</ecNumber>
    </recommendedName>
</protein>
<keyword evidence="5" id="KW-0904">Protein phosphatase</keyword>
<dbReference type="SMART" id="SM00156">
    <property type="entry name" value="PP2Ac"/>
    <property type="match status" value="1"/>
</dbReference>
<name>A0A915BSA9_PARUN</name>
<evidence type="ECO:0000256" key="7">
    <source>
        <dbReference type="ARBA" id="ARBA00047761"/>
    </source>
</evidence>
<evidence type="ECO:0000256" key="2">
    <source>
        <dbReference type="ARBA" id="ARBA00013081"/>
    </source>
</evidence>
<dbReference type="Proteomes" id="UP000887569">
    <property type="component" value="Unplaced"/>
</dbReference>
<dbReference type="SUPFAM" id="SSF56300">
    <property type="entry name" value="Metallo-dependent phosphatases"/>
    <property type="match status" value="1"/>
</dbReference>
<keyword evidence="6" id="KW-0464">Manganese</keyword>
<dbReference type="GO" id="GO:0004722">
    <property type="term" value="F:protein serine/threonine phosphatase activity"/>
    <property type="evidence" value="ECO:0007669"/>
    <property type="project" value="TreeGrafter"/>
</dbReference>
<evidence type="ECO:0000256" key="6">
    <source>
        <dbReference type="ARBA" id="ARBA00023211"/>
    </source>
</evidence>
<dbReference type="InterPro" id="IPR006186">
    <property type="entry name" value="Ser/Thr-sp_prot-phosphatase"/>
</dbReference>
<evidence type="ECO:0000313" key="12">
    <source>
        <dbReference type="WBParaSite" id="PgR053_g005_t01"/>
    </source>
</evidence>
<comment type="cofactor">
    <cofactor evidence="1">
        <name>Mn(2+)</name>
        <dbReference type="ChEBI" id="CHEBI:29035"/>
    </cofactor>
</comment>
<dbReference type="WBParaSite" id="PgR053_g005_t01">
    <property type="protein sequence ID" value="PgR053_g005_t01"/>
    <property type="gene ID" value="PgR053_g005"/>
</dbReference>
<organism evidence="11 12">
    <name type="scientific">Parascaris univalens</name>
    <name type="common">Nematode worm</name>
    <dbReference type="NCBI Taxonomy" id="6257"/>
    <lineage>
        <taxon>Eukaryota</taxon>
        <taxon>Metazoa</taxon>
        <taxon>Ecdysozoa</taxon>
        <taxon>Nematoda</taxon>
        <taxon>Chromadorea</taxon>
        <taxon>Rhabditida</taxon>
        <taxon>Spirurina</taxon>
        <taxon>Ascaridomorpha</taxon>
        <taxon>Ascaridoidea</taxon>
        <taxon>Ascarididae</taxon>
        <taxon>Parascaris</taxon>
    </lineage>
</organism>
<feature type="compositionally biased region" description="Basic residues" evidence="9">
    <location>
        <begin position="334"/>
        <end position="353"/>
    </location>
</feature>
<evidence type="ECO:0000256" key="5">
    <source>
        <dbReference type="ARBA" id="ARBA00022912"/>
    </source>
</evidence>
<dbReference type="GO" id="GO:0005634">
    <property type="term" value="C:nucleus"/>
    <property type="evidence" value="ECO:0007669"/>
    <property type="project" value="TreeGrafter"/>
</dbReference>
<proteinExistence type="predicted"/>
<evidence type="ECO:0000256" key="1">
    <source>
        <dbReference type="ARBA" id="ARBA00001936"/>
    </source>
</evidence>
<reference evidence="12" key="1">
    <citation type="submission" date="2022-11" db="UniProtKB">
        <authorList>
            <consortium name="WormBaseParasite"/>
        </authorList>
    </citation>
    <scope>IDENTIFICATION</scope>
</reference>
<dbReference type="InterPro" id="IPR004843">
    <property type="entry name" value="Calcineurin-like_PHP"/>
</dbReference>
<dbReference type="PANTHER" id="PTHR11668">
    <property type="entry name" value="SERINE/THREONINE PROTEIN PHOSPHATASE"/>
    <property type="match status" value="1"/>
</dbReference>
<accession>A0A915BSA9</accession>
<dbReference type="InterPro" id="IPR050341">
    <property type="entry name" value="PP1_catalytic_subunit"/>
</dbReference>
<dbReference type="PRINTS" id="PR00114">
    <property type="entry name" value="STPHPHTASE"/>
</dbReference>
<evidence type="ECO:0000256" key="9">
    <source>
        <dbReference type="SAM" id="MobiDB-lite"/>
    </source>
</evidence>
<feature type="domain" description="Serine/threonine specific protein phosphatases" evidence="10">
    <location>
        <begin position="107"/>
        <end position="330"/>
    </location>
</feature>
<dbReference type="InterPro" id="IPR029052">
    <property type="entry name" value="Metallo-depent_PP-like"/>
</dbReference>
<feature type="region of interest" description="Disordered" evidence="9">
    <location>
        <begin position="332"/>
        <end position="427"/>
    </location>
</feature>
<evidence type="ECO:0000313" key="11">
    <source>
        <dbReference type="Proteomes" id="UP000887569"/>
    </source>
</evidence>
<evidence type="ECO:0000256" key="8">
    <source>
        <dbReference type="ARBA" id="ARBA00048336"/>
    </source>
</evidence>
<feature type="compositionally biased region" description="Low complexity" evidence="9">
    <location>
        <begin position="366"/>
        <end position="382"/>
    </location>
</feature>
<dbReference type="AlphaFoldDB" id="A0A915BSA9"/>
<evidence type="ECO:0000256" key="4">
    <source>
        <dbReference type="ARBA" id="ARBA00022801"/>
    </source>
</evidence>
<dbReference type="EC" id="3.1.3.16" evidence="2"/>
<keyword evidence="3" id="KW-0479">Metal-binding</keyword>
<dbReference type="PANTHER" id="PTHR11668:SF300">
    <property type="entry name" value="SERINE_THREONINE-PROTEIN PHOSPHATASE"/>
    <property type="match status" value="1"/>
</dbReference>
<sequence length="427" mass="48924">YYQPRYTAASRCSPRRFASLCWNLLISTLLQTKDFDSQSNLISLRTAMTKIANSRAEPHELILADARSDIKRNETPLKLHKGYKEPTERVREIIDYLLMTHVTDITVKEKEIFEICYRVREQLMKDESMLDIEAPIVLVGDVHGQYEDLIGIFEMNGYPPKQVYGFYEECENRYSMALWQTFQSVFNCLPLCARINKRIFCMHGGISNEIVSWKAMKKIRRPLEIPDYGVLCDLLWADPDSSVKGFMESPRGVSNIFGEDAVNEFCENMGIDMVVRAHQVVQDGYEFFARRRLVTIFSAPFYCGQFDNAAAMLVVDGELQCSFRIRRPVDHPWTKRTPRRAKKGRKRRKNRKPNSKEMSQGDKSGRSSSTKSSSRKSISARSANGGKQPSYEGAIFDTKNAGKPKTVAPRRIRVRNSIAEETSDTST</sequence>
<evidence type="ECO:0000256" key="3">
    <source>
        <dbReference type="ARBA" id="ARBA00022723"/>
    </source>
</evidence>
<evidence type="ECO:0000259" key="10">
    <source>
        <dbReference type="SMART" id="SM00156"/>
    </source>
</evidence>
<dbReference type="GO" id="GO:0005737">
    <property type="term" value="C:cytoplasm"/>
    <property type="evidence" value="ECO:0007669"/>
    <property type="project" value="TreeGrafter"/>
</dbReference>
<dbReference type="Pfam" id="PF00149">
    <property type="entry name" value="Metallophos"/>
    <property type="match status" value="1"/>
</dbReference>
<keyword evidence="11" id="KW-1185">Reference proteome</keyword>
<dbReference type="Gene3D" id="3.60.21.10">
    <property type="match status" value="2"/>
</dbReference>
<keyword evidence="4" id="KW-0378">Hydrolase</keyword>
<comment type="catalytic activity">
    <reaction evidence="8">
        <text>O-phospho-L-threonyl-[protein] + H2O = L-threonyl-[protein] + phosphate</text>
        <dbReference type="Rhea" id="RHEA:47004"/>
        <dbReference type="Rhea" id="RHEA-COMP:11060"/>
        <dbReference type="Rhea" id="RHEA-COMP:11605"/>
        <dbReference type="ChEBI" id="CHEBI:15377"/>
        <dbReference type="ChEBI" id="CHEBI:30013"/>
        <dbReference type="ChEBI" id="CHEBI:43474"/>
        <dbReference type="ChEBI" id="CHEBI:61977"/>
        <dbReference type="EC" id="3.1.3.16"/>
    </reaction>
</comment>